<dbReference type="AlphaFoldDB" id="A0AAN8LYJ8"/>
<protein>
    <submittedName>
        <fullName evidence="1">Uncharacterized protein</fullName>
    </submittedName>
</protein>
<proteinExistence type="predicted"/>
<sequence>MRKVDSLSLGGEQAAKMLNKDSVPWEGRLTRSWSKTAKVSSVGGSEENCNLTVKEQHIQQFQHVEVMNSLQHAHQLLLTQTQAVSRVELALQAQRKEYQIRPFSVS</sequence>
<evidence type="ECO:0000313" key="2">
    <source>
        <dbReference type="Proteomes" id="UP001356427"/>
    </source>
</evidence>
<dbReference type="Proteomes" id="UP001356427">
    <property type="component" value="Unassembled WGS sequence"/>
</dbReference>
<reference evidence="1 2" key="1">
    <citation type="submission" date="2021-04" db="EMBL/GenBank/DDBJ databases">
        <authorList>
            <person name="De Guttry C."/>
            <person name="Zahm M."/>
            <person name="Klopp C."/>
            <person name="Cabau C."/>
            <person name="Louis A."/>
            <person name="Berthelot C."/>
            <person name="Parey E."/>
            <person name="Roest Crollius H."/>
            <person name="Montfort J."/>
            <person name="Robinson-Rechavi M."/>
            <person name="Bucao C."/>
            <person name="Bouchez O."/>
            <person name="Gislard M."/>
            <person name="Lluch J."/>
            <person name="Milhes M."/>
            <person name="Lampietro C."/>
            <person name="Lopez Roques C."/>
            <person name="Donnadieu C."/>
            <person name="Braasch I."/>
            <person name="Desvignes T."/>
            <person name="Postlethwait J."/>
            <person name="Bobe J."/>
            <person name="Wedekind C."/>
            <person name="Guiguen Y."/>
        </authorList>
    </citation>
    <scope>NUCLEOTIDE SEQUENCE [LARGE SCALE GENOMIC DNA]</scope>
    <source>
        <strain evidence="1">Cs_M1</strain>
        <tissue evidence="1">Blood</tissue>
    </source>
</reference>
<accession>A0AAN8LYJ8</accession>
<dbReference type="EMBL" id="JAGTTL010000007">
    <property type="protein sequence ID" value="KAK6319943.1"/>
    <property type="molecule type" value="Genomic_DNA"/>
</dbReference>
<gene>
    <name evidence="1" type="ORF">J4Q44_G00090500</name>
</gene>
<name>A0AAN8LYJ8_9TELE</name>
<evidence type="ECO:0000313" key="1">
    <source>
        <dbReference type="EMBL" id="KAK6319943.1"/>
    </source>
</evidence>
<comment type="caution">
    <text evidence="1">The sequence shown here is derived from an EMBL/GenBank/DDBJ whole genome shotgun (WGS) entry which is preliminary data.</text>
</comment>
<organism evidence="1 2">
    <name type="scientific">Coregonus suidteri</name>
    <dbReference type="NCBI Taxonomy" id="861788"/>
    <lineage>
        <taxon>Eukaryota</taxon>
        <taxon>Metazoa</taxon>
        <taxon>Chordata</taxon>
        <taxon>Craniata</taxon>
        <taxon>Vertebrata</taxon>
        <taxon>Euteleostomi</taxon>
        <taxon>Actinopterygii</taxon>
        <taxon>Neopterygii</taxon>
        <taxon>Teleostei</taxon>
        <taxon>Protacanthopterygii</taxon>
        <taxon>Salmoniformes</taxon>
        <taxon>Salmonidae</taxon>
        <taxon>Coregoninae</taxon>
        <taxon>Coregonus</taxon>
    </lineage>
</organism>
<keyword evidence="2" id="KW-1185">Reference proteome</keyword>